<dbReference type="GO" id="GO:0000155">
    <property type="term" value="F:phosphorelay sensor kinase activity"/>
    <property type="evidence" value="ECO:0007669"/>
    <property type="project" value="InterPro"/>
</dbReference>
<feature type="transmembrane region" description="Helical" evidence="5">
    <location>
        <begin position="32"/>
        <end position="51"/>
    </location>
</feature>
<dbReference type="GO" id="GO:0016020">
    <property type="term" value="C:membrane"/>
    <property type="evidence" value="ECO:0007669"/>
    <property type="project" value="InterPro"/>
</dbReference>
<feature type="transmembrane region" description="Helical" evidence="5">
    <location>
        <begin position="119"/>
        <end position="146"/>
    </location>
</feature>
<feature type="transmembrane region" description="Helical" evidence="5">
    <location>
        <begin position="158"/>
        <end position="175"/>
    </location>
</feature>
<evidence type="ECO:0008006" key="10">
    <source>
        <dbReference type="Google" id="ProtNLM"/>
    </source>
</evidence>
<evidence type="ECO:0000256" key="3">
    <source>
        <dbReference type="ARBA" id="ARBA00023012"/>
    </source>
</evidence>
<protein>
    <recommendedName>
        <fullName evidence="10">Sensor histidine kinase</fullName>
    </recommendedName>
</protein>
<accession>A0A919L914</accession>
<feature type="transmembrane region" description="Helical" evidence="5">
    <location>
        <begin position="58"/>
        <end position="76"/>
    </location>
</feature>
<evidence type="ECO:0000259" key="6">
    <source>
        <dbReference type="Pfam" id="PF02518"/>
    </source>
</evidence>
<dbReference type="AlphaFoldDB" id="A0A919L914"/>
<keyword evidence="5" id="KW-1133">Transmembrane helix</keyword>
<dbReference type="InterPro" id="IPR003594">
    <property type="entry name" value="HATPase_dom"/>
</dbReference>
<dbReference type="Proteomes" id="UP000603708">
    <property type="component" value="Unassembled WGS sequence"/>
</dbReference>
<feature type="domain" description="Histidine kinase/HSP90-like ATPase" evidence="6">
    <location>
        <begin position="305"/>
        <end position="390"/>
    </location>
</feature>
<evidence type="ECO:0000256" key="4">
    <source>
        <dbReference type="SAM" id="MobiDB-lite"/>
    </source>
</evidence>
<dbReference type="Gene3D" id="3.30.565.10">
    <property type="entry name" value="Histidine kinase-like ATPase, C-terminal domain"/>
    <property type="match status" value="1"/>
</dbReference>
<dbReference type="InterPro" id="IPR036890">
    <property type="entry name" value="HATPase_C_sf"/>
</dbReference>
<dbReference type="GO" id="GO:0046983">
    <property type="term" value="F:protein dimerization activity"/>
    <property type="evidence" value="ECO:0007669"/>
    <property type="project" value="InterPro"/>
</dbReference>
<comment type="caution">
    <text evidence="8">The sequence shown here is derived from an EMBL/GenBank/DDBJ whole genome shotgun (WGS) entry which is preliminary data.</text>
</comment>
<organism evidence="8 9">
    <name type="scientific">Streptomyces sulfonofaciens</name>
    <dbReference type="NCBI Taxonomy" id="68272"/>
    <lineage>
        <taxon>Bacteria</taxon>
        <taxon>Bacillati</taxon>
        <taxon>Actinomycetota</taxon>
        <taxon>Actinomycetes</taxon>
        <taxon>Kitasatosporales</taxon>
        <taxon>Streptomycetaceae</taxon>
        <taxon>Streptomyces</taxon>
    </lineage>
</organism>
<feature type="transmembrane region" description="Helical" evidence="5">
    <location>
        <begin position="88"/>
        <end position="107"/>
    </location>
</feature>
<keyword evidence="5" id="KW-0472">Membrane</keyword>
<dbReference type="InterPro" id="IPR050482">
    <property type="entry name" value="Sensor_HK_TwoCompSys"/>
</dbReference>
<reference evidence="8" key="2">
    <citation type="submission" date="2020-09" db="EMBL/GenBank/DDBJ databases">
        <authorList>
            <person name="Sun Q."/>
            <person name="Ohkuma M."/>
        </authorList>
    </citation>
    <scope>NUCLEOTIDE SEQUENCE</scope>
    <source>
        <strain evidence="8">JCM 5069</strain>
    </source>
</reference>
<feature type="domain" description="Signal transduction histidine kinase subgroup 3 dimerisation and phosphoacceptor" evidence="7">
    <location>
        <begin position="200"/>
        <end position="266"/>
    </location>
</feature>
<feature type="region of interest" description="Disordered" evidence="4">
    <location>
        <begin position="393"/>
        <end position="415"/>
    </location>
</feature>
<proteinExistence type="predicted"/>
<dbReference type="PANTHER" id="PTHR24421:SF63">
    <property type="entry name" value="SENSOR HISTIDINE KINASE DESK"/>
    <property type="match status" value="1"/>
</dbReference>
<evidence type="ECO:0000259" key="7">
    <source>
        <dbReference type="Pfam" id="PF07730"/>
    </source>
</evidence>
<dbReference type="PANTHER" id="PTHR24421">
    <property type="entry name" value="NITRATE/NITRITE SENSOR PROTEIN NARX-RELATED"/>
    <property type="match status" value="1"/>
</dbReference>
<dbReference type="CDD" id="cd16917">
    <property type="entry name" value="HATPase_UhpB-NarQ-NarX-like"/>
    <property type="match status" value="1"/>
</dbReference>
<dbReference type="InterPro" id="IPR011712">
    <property type="entry name" value="Sig_transdc_His_kin_sub3_dim/P"/>
</dbReference>
<keyword evidence="3" id="KW-0902">Two-component regulatory system</keyword>
<reference evidence="8" key="1">
    <citation type="journal article" date="2014" name="Int. J. Syst. Evol. Microbiol.">
        <title>Complete genome sequence of Corynebacterium casei LMG S-19264T (=DSM 44701T), isolated from a smear-ripened cheese.</title>
        <authorList>
            <consortium name="US DOE Joint Genome Institute (JGI-PGF)"/>
            <person name="Walter F."/>
            <person name="Albersmeier A."/>
            <person name="Kalinowski J."/>
            <person name="Ruckert C."/>
        </authorList>
    </citation>
    <scope>NUCLEOTIDE SEQUENCE</scope>
    <source>
        <strain evidence="8">JCM 5069</strain>
    </source>
</reference>
<gene>
    <name evidence="8" type="ORF">GCM10018793_68110</name>
</gene>
<dbReference type="Pfam" id="PF07730">
    <property type="entry name" value="HisKA_3"/>
    <property type="match status" value="1"/>
</dbReference>
<keyword evidence="2" id="KW-0418">Kinase</keyword>
<keyword evidence="1" id="KW-0808">Transferase</keyword>
<evidence type="ECO:0000313" key="9">
    <source>
        <dbReference type="Proteomes" id="UP000603708"/>
    </source>
</evidence>
<keyword evidence="5" id="KW-0812">Transmembrane</keyword>
<keyword evidence="9" id="KW-1185">Reference proteome</keyword>
<name>A0A919L914_9ACTN</name>
<evidence type="ECO:0000256" key="5">
    <source>
        <dbReference type="SAM" id="Phobius"/>
    </source>
</evidence>
<dbReference type="Pfam" id="PF02518">
    <property type="entry name" value="HATPase_c"/>
    <property type="match status" value="1"/>
</dbReference>
<sequence length="415" mass="43254">MTDAPAPAPAHEGTARDAAAREGGAVPRSRRWLPWVALLWLLLPATDIIGSDTGVPRVLSLAALAAFGTAFLWVATTMSSADSAAPTRTTWLCTVVITVLTVLMPLLRRDVEWTCLQVYCAVTLAFVLPLQHVARGIAASVVLAAVQSMARGNVTQETLGTALTVFGLSMTMLGLRRSRVLVRRLHDAQGEVARLAAVEERLRIARDLHDLVGHSLSLIVVKSELAGRLAEADLPAAAREIADVESVARQSLVEVRDAVTGYRQRSLVEELDDARSALAAAEVAAVLRPPGAPLPGEIDQLFGWAVREGVTNVIRHASASRCEITVRGDARSARLDVVDDGRGPGPLERDGDGNGLAGLAERVAAAHGTVTTGPAARGGRGFRLTVRVPVPAAAGDAAAGGPPSAEAGSRAGAGT</sequence>
<feature type="region of interest" description="Disordered" evidence="4">
    <location>
        <begin position="1"/>
        <end position="22"/>
    </location>
</feature>
<dbReference type="EMBL" id="BNCD01000036">
    <property type="protein sequence ID" value="GHH88438.1"/>
    <property type="molecule type" value="Genomic_DNA"/>
</dbReference>
<dbReference type="RefSeq" id="WP_189938835.1">
    <property type="nucleotide sequence ID" value="NZ_BNCD01000036.1"/>
</dbReference>
<evidence type="ECO:0000313" key="8">
    <source>
        <dbReference type="EMBL" id="GHH88438.1"/>
    </source>
</evidence>
<evidence type="ECO:0000256" key="2">
    <source>
        <dbReference type="ARBA" id="ARBA00022777"/>
    </source>
</evidence>
<dbReference type="Gene3D" id="1.20.5.1930">
    <property type="match status" value="1"/>
</dbReference>
<evidence type="ECO:0000256" key="1">
    <source>
        <dbReference type="ARBA" id="ARBA00022679"/>
    </source>
</evidence>
<dbReference type="SUPFAM" id="SSF55874">
    <property type="entry name" value="ATPase domain of HSP90 chaperone/DNA topoisomerase II/histidine kinase"/>
    <property type="match status" value="1"/>
</dbReference>